<evidence type="ECO:0000256" key="7">
    <source>
        <dbReference type="ARBA" id="ARBA00023204"/>
    </source>
</evidence>
<dbReference type="GO" id="GO:0006281">
    <property type="term" value="P:DNA repair"/>
    <property type="evidence" value="ECO:0007669"/>
    <property type="project" value="UniProtKB-KW"/>
</dbReference>
<evidence type="ECO:0000313" key="9">
    <source>
        <dbReference type="EMBL" id="SVE55682.1"/>
    </source>
</evidence>
<dbReference type="SUPFAM" id="SSF52141">
    <property type="entry name" value="Uracil-DNA glycosylase-like"/>
    <property type="match status" value="1"/>
</dbReference>
<proteinExistence type="predicted"/>
<evidence type="ECO:0000256" key="6">
    <source>
        <dbReference type="ARBA" id="ARBA00023014"/>
    </source>
</evidence>
<keyword evidence="3" id="KW-0227">DNA damage</keyword>
<protein>
    <recommendedName>
        <fullName evidence="8">Uracil-DNA glycosylase-like domain-containing protein</fullName>
    </recommendedName>
</protein>
<evidence type="ECO:0000256" key="2">
    <source>
        <dbReference type="ARBA" id="ARBA00022723"/>
    </source>
</evidence>
<dbReference type="EMBL" id="UINC01225558">
    <property type="protein sequence ID" value="SVE55682.1"/>
    <property type="molecule type" value="Genomic_DNA"/>
</dbReference>
<keyword evidence="6" id="KW-0411">Iron-sulfur</keyword>
<dbReference type="InterPro" id="IPR036895">
    <property type="entry name" value="Uracil-DNA_glycosylase-like_sf"/>
</dbReference>
<dbReference type="GO" id="GO:0051539">
    <property type="term" value="F:4 iron, 4 sulfur cluster binding"/>
    <property type="evidence" value="ECO:0007669"/>
    <property type="project" value="UniProtKB-KW"/>
</dbReference>
<dbReference type="InterPro" id="IPR051536">
    <property type="entry name" value="UDG_Type-4/5"/>
</dbReference>
<dbReference type="InterPro" id="IPR005122">
    <property type="entry name" value="Uracil-DNA_glycosylase-like"/>
</dbReference>
<evidence type="ECO:0000256" key="5">
    <source>
        <dbReference type="ARBA" id="ARBA00023004"/>
    </source>
</evidence>
<evidence type="ECO:0000256" key="1">
    <source>
        <dbReference type="ARBA" id="ARBA00022485"/>
    </source>
</evidence>
<dbReference type="GO" id="GO:0046872">
    <property type="term" value="F:metal ion binding"/>
    <property type="evidence" value="ECO:0007669"/>
    <property type="project" value="UniProtKB-KW"/>
</dbReference>
<dbReference type="Gene3D" id="3.40.470.10">
    <property type="entry name" value="Uracil-DNA glycosylase-like domain"/>
    <property type="match status" value="1"/>
</dbReference>
<keyword evidence="2" id="KW-0479">Metal-binding</keyword>
<gene>
    <name evidence="9" type="ORF">METZ01_LOCUS508536</name>
</gene>
<dbReference type="PANTHER" id="PTHR33693:SF3">
    <property type="entry name" value="TYPE-5 URACIL-DNA GLYCOSYLASE"/>
    <property type="match status" value="1"/>
</dbReference>
<feature type="non-terminal residue" evidence="9">
    <location>
        <position position="144"/>
    </location>
</feature>
<sequence>MSTITPTSKQHPLIIKGSMKSLYQEVIKCKMCPRLVDFREKIAKEKRKQYKDWVYWGKPIPGYGDPDAELLLVGLAPAAHGGNRTGRVFTGDKSAEFLIKCLYDVKISNQPNSDRLDDGLILQNAFMTPVLKCVPPQDKPTAEE</sequence>
<keyword evidence="5" id="KW-0408">Iron</keyword>
<dbReference type="Pfam" id="PF03167">
    <property type="entry name" value="UDG"/>
    <property type="match status" value="1"/>
</dbReference>
<keyword evidence="4" id="KW-0378">Hydrolase</keyword>
<dbReference type="GO" id="GO:0097506">
    <property type="term" value="F:deaminated base DNA N-glycosylase activity"/>
    <property type="evidence" value="ECO:0007669"/>
    <property type="project" value="UniProtKB-ARBA"/>
</dbReference>
<dbReference type="PANTHER" id="PTHR33693">
    <property type="entry name" value="TYPE-5 URACIL-DNA GLYCOSYLASE"/>
    <property type="match status" value="1"/>
</dbReference>
<name>A0A383EFM7_9ZZZZ</name>
<feature type="domain" description="Uracil-DNA glycosylase-like" evidence="8">
    <location>
        <begin position="61"/>
        <end position="144"/>
    </location>
</feature>
<reference evidence="9" key="1">
    <citation type="submission" date="2018-05" db="EMBL/GenBank/DDBJ databases">
        <authorList>
            <person name="Lanie J.A."/>
            <person name="Ng W.-L."/>
            <person name="Kazmierczak K.M."/>
            <person name="Andrzejewski T.M."/>
            <person name="Davidsen T.M."/>
            <person name="Wayne K.J."/>
            <person name="Tettelin H."/>
            <person name="Glass J.I."/>
            <person name="Rusch D."/>
            <person name="Podicherti R."/>
            <person name="Tsui H.-C.T."/>
            <person name="Winkler M.E."/>
        </authorList>
    </citation>
    <scope>NUCLEOTIDE SEQUENCE</scope>
</reference>
<evidence type="ECO:0000256" key="3">
    <source>
        <dbReference type="ARBA" id="ARBA00022763"/>
    </source>
</evidence>
<keyword evidence="7" id="KW-0234">DNA repair</keyword>
<dbReference type="AlphaFoldDB" id="A0A383EFM7"/>
<organism evidence="9">
    <name type="scientific">marine metagenome</name>
    <dbReference type="NCBI Taxonomy" id="408172"/>
    <lineage>
        <taxon>unclassified sequences</taxon>
        <taxon>metagenomes</taxon>
        <taxon>ecological metagenomes</taxon>
    </lineage>
</organism>
<evidence type="ECO:0000259" key="8">
    <source>
        <dbReference type="Pfam" id="PF03167"/>
    </source>
</evidence>
<accession>A0A383EFM7</accession>
<evidence type="ECO:0000256" key="4">
    <source>
        <dbReference type="ARBA" id="ARBA00022801"/>
    </source>
</evidence>
<keyword evidence="1" id="KW-0004">4Fe-4S</keyword>